<sequence>MALGDVMVWGFVSVIVALPVYFLWFAFDTHRRRRRGETPSHSSGGLLGVEEFFYPTAENARAVWEAEQITPAPAPLPGDGPGVIEGNRIVIATGLRETD</sequence>
<evidence type="ECO:0000256" key="1">
    <source>
        <dbReference type="SAM" id="Phobius"/>
    </source>
</evidence>
<evidence type="ECO:0000313" key="3">
    <source>
        <dbReference type="Proteomes" id="UP000034098"/>
    </source>
</evidence>
<comment type="caution">
    <text evidence="2">The sequence shown here is derived from an EMBL/GenBank/DDBJ whole genome shotgun (WGS) entry which is preliminary data.</text>
</comment>
<proteinExistence type="predicted"/>
<keyword evidence="3" id="KW-1185">Reference proteome</keyword>
<evidence type="ECO:0000313" key="2">
    <source>
        <dbReference type="EMBL" id="KJL41490.1"/>
    </source>
</evidence>
<keyword evidence="1" id="KW-1133">Transmembrane helix</keyword>
<dbReference type="PATRIC" id="fig|69370.6.peg.2763"/>
<gene>
    <name evidence="2" type="ORF">RS82_02719</name>
</gene>
<accession>A0A0M2H4U8</accession>
<dbReference type="EMBL" id="JYJA01000037">
    <property type="protein sequence ID" value="KJL41490.1"/>
    <property type="molecule type" value="Genomic_DNA"/>
</dbReference>
<dbReference type="RefSeq" id="WP_045300258.1">
    <property type="nucleotide sequence ID" value="NZ_JYJA01000037.1"/>
</dbReference>
<name>A0A0M2H4U8_MICTR</name>
<protein>
    <submittedName>
        <fullName evidence="2">Uncharacterized protein</fullName>
    </submittedName>
</protein>
<keyword evidence="1" id="KW-0812">Transmembrane</keyword>
<feature type="transmembrane region" description="Helical" evidence="1">
    <location>
        <begin position="6"/>
        <end position="27"/>
    </location>
</feature>
<keyword evidence="1" id="KW-0472">Membrane</keyword>
<dbReference type="OrthoDB" id="4954842at2"/>
<dbReference type="AlphaFoldDB" id="A0A0M2H4U8"/>
<dbReference type="Proteomes" id="UP000034098">
    <property type="component" value="Unassembled WGS sequence"/>
</dbReference>
<reference evidence="2 3" key="1">
    <citation type="submission" date="2015-02" db="EMBL/GenBank/DDBJ databases">
        <title>Draft genome sequences of ten Microbacterium spp. with emphasis on heavy metal contaminated environments.</title>
        <authorList>
            <person name="Corretto E."/>
        </authorList>
    </citation>
    <scope>NUCLEOTIDE SEQUENCE [LARGE SCALE GENOMIC DNA]</scope>
    <source>
        <strain evidence="2 3">DSM 8608</strain>
    </source>
</reference>
<organism evidence="2 3">
    <name type="scientific">Microbacterium trichothecenolyticum</name>
    <name type="common">Aureobacterium trichothecenolyticum</name>
    <dbReference type="NCBI Taxonomy" id="69370"/>
    <lineage>
        <taxon>Bacteria</taxon>
        <taxon>Bacillati</taxon>
        <taxon>Actinomycetota</taxon>
        <taxon>Actinomycetes</taxon>
        <taxon>Micrococcales</taxon>
        <taxon>Microbacteriaceae</taxon>
        <taxon>Microbacterium</taxon>
    </lineage>
</organism>